<dbReference type="RefSeq" id="XP_065676236.1">
    <property type="nucleotide sequence ID" value="XM_065820164.1"/>
</dbReference>
<reference evidence="4" key="1">
    <citation type="submission" date="2025-08" db="UniProtKB">
        <authorList>
            <consortium name="RefSeq"/>
        </authorList>
    </citation>
    <scope>IDENTIFICATION</scope>
</reference>
<keyword evidence="3" id="KW-1185">Reference proteome</keyword>
<dbReference type="PANTHER" id="PTHR23159:SF31">
    <property type="entry name" value="CENTROSOME-ASSOCIATED PROTEIN CEP250 ISOFORM X1"/>
    <property type="match status" value="1"/>
</dbReference>
<dbReference type="Proteomes" id="UP001652625">
    <property type="component" value="Chromosome 15"/>
</dbReference>
<gene>
    <name evidence="4" type="primary">LOC136092291</name>
</gene>
<evidence type="ECO:0000313" key="4">
    <source>
        <dbReference type="RefSeq" id="XP_065676236.1"/>
    </source>
</evidence>
<evidence type="ECO:0000313" key="3">
    <source>
        <dbReference type="Proteomes" id="UP001652625"/>
    </source>
</evidence>
<feature type="coiled-coil region" evidence="1">
    <location>
        <begin position="408"/>
        <end position="459"/>
    </location>
</feature>
<dbReference type="PANTHER" id="PTHR23159">
    <property type="entry name" value="CENTROSOMAL PROTEIN 2"/>
    <property type="match status" value="1"/>
</dbReference>
<evidence type="ECO:0000256" key="1">
    <source>
        <dbReference type="SAM" id="Coils"/>
    </source>
</evidence>
<feature type="coiled-coil region" evidence="1">
    <location>
        <begin position="1078"/>
        <end position="1119"/>
    </location>
</feature>
<feature type="coiled-coil region" evidence="1">
    <location>
        <begin position="1977"/>
        <end position="2018"/>
    </location>
</feature>
<proteinExistence type="predicted"/>
<feature type="coiled-coil region" evidence="1">
    <location>
        <begin position="1246"/>
        <end position="1273"/>
    </location>
</feature>
<feature type="coiled-coil region" evidence="1">
    <location>
        <begin position="2202"/>
        <end position="2236"/>
    </location>
</feature>
<sequence length="2295" mass="268895">MDCFEKDFIYAKELFSNHTDEVSSYNDKVNNHTDEVNNRTDEVKKLRIFYQLIQSGKKYNEISDGFKKLLSWLENEEENSSRVDEERKLLLVTLKLVITNSINTDFRLRNSHVETAFVNMLSVGFAISTFADELIKKSEKINELLLFLKSLINENFISKEKKDEAFLKIKNFIHDSLTKNQIAQNLYGYFLQIANCSLSEEVLYKRLDEGWEKNKKELTKRFKKMKIFDKESTKKLEQIEDQIAKSEVDNIKFRHVISSTSDKISLLIKQLKKKSSDLEFTHRQMHIVDSTTAEMLSWKNYTELSLRDEEIALQKKEKMFFEMLKSFNYELESNLSNQKNILCKNQHFFKAIKEINMCYSDFKLNEKRILESYNITTGSDTKHDSRCCQINDKNTTMYENRIKSTSASDDRNFALESLKEKIKSLEDEKKLLTIEIEDLNEENAKLINKMHEIQTLKESCQSTQQPTTNENELSVENNPKEEMLLKQITDLKHITEMQFENSKLKNILNEQKKKCLMLNKKTKLVRIKNIELFQENNLLQKMMIVLKDKLSQQIENSACFKLKYFNETKFKKKEKKVSHKTNKKKKLHKVFNIDDSILKKNCNLFEEDFLKPIQFNEYDFEKDKLGLGNYLLLLKQKLLIQSDIENKTFVGIYKKLCLSKLTPNVRYKLKFNCDEDEYEPTLSIKNIIFTVSELNLVKIKEQNLNQTNFAEQSSGFFDENVINELIMKLYQSYKQLKYLKTRFELMKINHFEETQKYNNLLSNLAVLGNFLKELHLEQCNEAESYLLKLKKGKVSSSVLLDGKKLALFKRFFYSISNPQPKKEFSKESESGSDMSKNESSDTTKEKANLLKDLRVKKYEKVKSEKALELKDEIGDQSNDNLTEKNQSREKKLQEFQLIFEQMRSDRFDLLKQNECLLIEIQQKNKDLQKAKKINSDLKNKVEFIRKIILKEKKMCTEKKIIRECDEIFNRVQTQAKSLISLENNAADLKLPAEEENACFTDAQNVQIKEVDGLKNLVNYSPKKNNCIKVQKNNQGSKEALRDKKGCKDNTNNPSINQTVLSKRHFNCVNRAISLVKSYRNLKKYSKKLNKRLRKTKNKLAVLENQLHEVQIELDAHKLVNENLLTKYRTDKLNSQNQSSLNVFGLTSVKCTQTENYLSAYITQPRQYEELKNTLKKFYKTEPMIIEDLLKEKNETEHLKDKMLSNNNDLYLTHNVSNNLTAENKKTNLLLENKDSNKDTSDLESKYLEVTKKNKEYENTIEMLERQILQISRSLDRSLEGLSGSSEKQDTLKDLKDLLSNSFDNIVNRKGINEKYENEEGVGYVNNHNKTWSITDGFDLSEDKNDHKDKFDSFNEVRKSCTKEKKEKKSEFEVFNKNHNSSTNNSTFKENKLDAERDVLNVDKITKENATNKNIALKIPDVGVNKFENSSCNSNSKTLKIQEKNFISNLEIQLENSLKEIDRLKTISDIKKNFFLYIQKEFDKIVSLVEQKNAELEVLCGSFIAKKTAAEHDSYEKSKYMTSYFSNEAKKGLKNVFYDQFSENEVLKLQSKEDLLKLQSKEDLLNSDEVQKELDIQSNAMFTLKMKLHHFLNYHQAICQSILFSLKPTICSMNKINGHPYCIKHYPDNIHTNQQINKEDAIANKKKIIRDSKQGLSDISDVESENSEESSSDYVRKLKIKLKLCREKINERNKVIRSQNDEIDLLLDDLAVKNELIEELRKELISSETYLQKGILEMETPSFSTETSAQIAIKKTNNNCTIEGKELLSLKLQDFYHEINVLEEKEDKEEKTTTSETIENYKKKDFVKEQFEVHENTLPSILEFSIHDEFNPRKCSIQQKVHHKDIDYLRRYSLAMKQSNFVNTNDDKDGCYEICKSETCLFERMLLQKEIDRLEIKIIKFQQSFDNQTNVDNEKCKNQIIDKESNTADYKTENIMSGAAFQIEKDWDIIEQQSVQLDNLHQQYIEQRDLNLSGQLSLRIAETTITKLKEEVKKLESFNENLKETFRVKEKNLETLLKEKETGIETLHLMVVELENSLACSQVRIERILSESIELKKTDQENKLTLKKNNECIDNLNKEIKMLQHNLERKECSYDKSNIDIKANVCNVQYLRTFLNCLSQDYKVLKKEYTSSMELLKHALAGINDALKLLLSYLPSGDMDIEHFDMLVFELKSILKQCPFILKESSIFFLQPSMNSYENKKSFRQIRRENNDLVIANKDLKKKLELSEQQLQVQEEVHRLQVDTIIDSLAKRCNVIPPIIKKPLVPSIHLTNVAKQQNSQQFLQYCLNQIEEQKTQ</sequence>
<dbReference type="GeneID" id="136092291"/>
<keyword evidence="1" id="KW-0175">Coiled coil</keyword>
<organism evidence="3 4">
    <name type="scientific">Hydra vulgaris</name>
    <name type="common">Hydra</name>
    <name type="synonym">Hydra attenuata</name>
    <dbReference type="NCBI Taxonomy" id="6087"/>
    <lineage>
        <taxon>Eukaryota</taxon>
        <taxon>Metazoa</taxon>
        <taxon>Cnidaria</taxon>
        <taxon>Hydrozoa</taxon>
        <taxon>Hydroidolina</taxon>
        <taxon>Anthoathecata</taxon>
        <taxon>Aplanulata</taxon>
        <taxon>Hydridae</taxon>
        <taxon>Hydra</taxon>
    </lineage>
</organism>
<evidence type="ECO:0000256" key="2">
    <source>
        <dbReference type="SAM" id="MobiDB-lite"/>
    </source>
</evidence>
<name>A0ABM4DNS5_HYDVU</name>
<protein>
    <submittedName>
        <fullName evidence="4">Golgin subfamily B member 1-like</fullName>
    </submittedName>
</protein>
<accession>A0ABM4DNS5</accession>
<feature type="coiled-coil region" evidence="1">
    <location>
        <begin position="910"/>
        <end position="940"/>
    </location>
</feature>
<feature type="coiled-coil region" evidence="1">
    <location>
        <begin position="2065"/>
        <end position="2092"/>
    </location>
</feature>
<feature type="region of interest" description="Disordered" evidence="2">
    <location>
        <begin position="820"/>
        <end position="846"/>
    </location>
</feature>